<proteinExistence type="predicted"/>
<organism evidence="1 2">
    <name type="scientific">Burkholderia gladioli</name>
    <name type="common">Pseudomonas marginata</name>
    <name type="synonym">Phytomonas marginata</name>
    <dbReference type="NCBI Taxonomy" id="28095"/>
    <lineage>
        <taxon>Bacteria</taxon>
        <taxon>Pseudomonadati</taxon>
        <taxon>Pseudomonadota</taxon>
        <taxon>Betaproteobacteria</taxon>
        <taxon>Burkholderiales</taxon>
        <taxon>Burkholderiaceae</taxon>
        <taxon>Burkholderia</taxon>
    </lineage>
</organism>
<reference evidence="1" key="1">
    <citation type="submission" date="2022-09" db="EMBL/GenBank/DDBJ databases">
        <title>Genomic of Burkholderia gladioli.</title>
        <authorList>
            <person name="Wu H."/>
        </authorList>
    </citation>
    <scope>NUCLEOTIDE SEQUENCE</scope>
    <source>
        <strain evidence="1">ZN-S4</strain>
    </source>
</reference>
<gene>
    <name evidence="1" type="primary">gpM</name>
    <name evidence="1" type="ORF">NYZ96_00790</name>
</gene>
<sequence length="229" mass="25276">MTVNTPARAHFARTVAARAAAAAERGQTMAGATPYELMLMKLARDRHALKAVQSNTRKVELKRKMLPEYVDYVAGVLEAGRGAQDDVLVWTMIWRIDVGDYDDALTIARYALSHDLKLPDHFDRTLGTVIAEQFAEAALSAFIEEESFDARCLVEIEALTTDSDMPDQVRAKLYKALGYALQESDPAAALGHLRAALKLNERVGVKRDIDRLQQRLDAASRESGDNSGT</sequence>
<protein>
    <submittedName>
        <fullName evidence="1">Phage terminase small subunit</fullName>
    </submittedName>
</protein>
<evidence type="ECO:0000313" key="2">
    <source>
        <dbReference type="Proteomes" id="UP001059745"/>
    </source>
</evidence>
<accession>A0AB38TS96</accession>
<dbReference type="EMBL" id="CP104214">
    <property type="protein sequence ID" value="UWX70349.1"/>
    <property type="molecule type" value="Genomic_DNA"/>
</dbReference>
<dbReference type="RefSeq" id="WP_260531323.1">
    <property type="nucleotide sequence ID" value="NZ_CP104214.1"/>
</dbReference>
<dbReference type="GO" id="GO:0004519">
    <property type="term" value="F:endonuclease activity"/>
    <property type="evidence" value="ECO:0007669"/>
    <property type="project" value="InterPro"/>
</dbReference>
<dbReference type="AlphaFoldDB" id="A0AB38TS96"/>
<dbReference type="Proteomes" id="UP001059745">
    <property type="component" value="Chromosome 1"/>
</dbReference>
<name>A0AB38TS96_BURGA</name>
<dbReference type="GO" id="GO:0003677">
    <property type="term" value="F:DNA binding"/>
    <property type="evidence" value="ECO:0007669"/>
    <property type="project" value="InterPro"/>
</dbReference>
<evidence type="ECO:0000313" key="1">
    <source>
        <dbReference type="EMBL" id="UWX70349.1"/>
    </source>
</evidence>
<dbReference type="Pfam" id="PF05944">
    <property type="entry name" value="Phage_term_smal"/>
    <property type="match status" value="1"/>
</dbReference>
<dbReference type="InterPro" id="IPR010270">
    <property type="entry name" value="Phage_P2_GpM"/>
</dbReference>